<keyword evidence="2" id="KW-0812">Transmembrane</keyword>
<organism evidence="4 5">
    <name type="scientific">Candidatus Falkowbacteria bacterium RIFOXYC2_FULL_36_12</name>
    <dbReference type="NCBI Taxonomy" id="1798002"/>
    <lineage>
        <taxon>Bacteria</taxon>
        <taxon>Candidatus Falkowiibacteriota</taxon>
    </lineage>
</organism>
<feature type="compositionally biased region" description="Acidic residues" evidence="1">
    <location>
        <begin position="184"/>
        <end position="193"/>
    </location>
</feature>
<feature type="region of interest" description="Disordered" evidence="1">
    <location>
        <begin position="206"/>
        <end position="259"/>
    </location>
</feature>
<feature type="compositionally biased region" description="Polar residues" evidence="1">
    <location>
        <begin position="227"/>
        <end position="253"/>
    </location>
</feature>
<dbReference type="InterPro" id="IPR035986">
    <property type="entry name" value="PKD_dom_sf"/>
</dbReference>
<dbReference type="InterPro" id="IPR000601">
    <property type="entry name" value="PKD_dom"/>
</dbReference>
<feature type="domain" description="PKD" evidence="3">
    <location>
        <begin position="311"/>
        <end position="368"/>
    </location>
</feature>
<dbReference type="Pfam" id="PF18911">
    <property type="entry name" value="PKD_4"/>
    <property type="match status" value="1"/>
</dbReference>
<dbReference type="SUPFAM" id="SSF49299">
    <property type="entry name" value="PKD domain"/>
    <property type="match status" value="1"/>
</dbReference>
<dbReference type="CDD" id="cd00146">
    <property type="entry name" value="PKD"/>
    <property type="match status" value="1"/>
</dbReference>
<keyword evidence="2" id="KW-1133">Transmembrane helix</keyword>
<protein>
    <recommendedName>
        <fullName evidence="3">PKD domain-containing protein</fullName>
    </recommendedName>
</protein>
<dbReference type="EMBL" id="MFGJ01000006">
    <property type="protein sequence ID" value="OGF32232.1"/>
    <property type="molecule type" value="Genomic_DNA"/>
</dbReference>
<name>A0A1F5SZZ0_9BACT</name>
<evidence type="ECO:0000259" key="3">
    <source>
        <dbReference type="PROSITE" id="PS50093"/>
    </source>
</evidence>
<evidence type="ECO:0000256" key="2">
    <source>
        <dbReference type="SAM" id="Phobius"/>
    </source>
</evidence>
<feature type="compositionally biased region" description="Basic and acidic residues" evidence="1">
    <location>
        <begin position="214"/>
        <end position="226"/>
    </location>
</feature>
<gene>
    <name evidence="4" type="ORF">A2478_02815</name>
</gene>
<comment type="caution">
    <text evidence="4">The sequence shown here is derived from an EMBL/GenBank/DDBJ whole genome shotgun (WGS) entry which is preliminary data.</text>
</comment>
<feature type="compositionally biased region" description="Acidic residues" evidence="1">
    <location>
        <begin position="156"/>
        <end position="173"/>
    </location>
</feature>
<dbReference type="Gene3D" id="2.60.40.10">
    <property type="entry name" value="Immunoglobulins"/>
    <property type="match status" value="1"/>
</dbReference>
<feature type="region of interest" description="Disordered" evidence="1">
    <location>
        <begin position="147"/>
        <end position="193"/>
    </location>
</feature>
<dbReference type="AlphaFoldDB" id="A0A1F5SZZ0"/>
<evidence type="ECO:0000313" key="4">
    <source>
        <dbReference type="EMBL" id="OGF32232.1"/>
    </source>
</evidence>
<evidence type="ECO:0000313" key="5">
    <source>
        <dbReference type="Proteomes" id="UP000179001"/>
    </source>
</evidence>
<accession>A0A1F5SZZ0</accession>
<dbReference type="SUPFAM" id="SSF103647">
    <property type="entry name" value="TSP type-3 repeat"/>
    <property type="match status" value="1"/>
</dbReference>
<sequence>MYQIYLNKICSMKTFLLILLMIVFAPAMTGQVLAREFIYDVGLSAQDITFSLPVDRMPAHDFVRIYAKITNYGSSDMMASVAFYKGVQLIGRSQEISIRADGLADEVFVDWEVPTEPFSITAKIQNSQPGDQNLLNNETQSILIVPLPDRDKDAIPDTEDTDDDNDNVSDIDEIAQGTNPNNPDSDEDGVLDDVDYYPLDSAKQEQEVIIQPVPEEKQPVVEESRTNNDSASQNDSTGQTENAQDNNEQNSSDQESEVEIVDEAQDNQTLDELQAQILDADGILEKVKIVVSQIAWGEYEFSFVTDEVDINPADLNHVWEFGDGETSSTSGIHKYKQPGSYFVKVKIDGEYGNTIKDVVEVNVPFFSIYNIYLWGAGLLILFVAIVLVIFIKK</sequence>
<dbReference type="InterPro" id="IPR028974">
    <property type="entry name" value="TSP_type-3_rpt"/>
</dbReference>
<dbReference type="InterPro" id="IPR013783">
    <property type="entry name" value="Ig-like_fold"/>
</dbReference>
<dbReference type="Proteomes" id="UP000179001">
    <property type="component" value="Unassembled WGS sequence"/>
</dbReference>
<keyword evidence="2" id="KW-0472">Membrane</keyword>
<dbReference type="GO" id="GO:0005509">
    <property type="term" value="F:calcium ion binding"/>
    <property type="evidence" value="ECO:0007669"/>
    <property type="project" value="InterPro"/>
</dbReference>
<dbReference type="PROSITE" id="PS50093">
    <property type="entry name" value="PKD"/>
    <property type="match status" value="1"/>
</dbReference>
<feature type="transmembrane region" description="Helical" evidence="2">
    <location>
        <begin position="371"/>
        <end position="391"/>
    </location>
</feature>
<reference evidence="4 5" key="1">
    <citation type="journal article" date="2016" name="Nat. Commun.">
        <title>Thousands of microbial genomes shed light on interconnected biogeochemical processes in an aquifer system.</title>
        <authorList>
            <person name="Anantharaman K."/>
            <person name="Brown C.T."/>
            <person name="Hug L.A."/>
            <person name="Sharon I."/>
            <person name="Castelle C.J."/>
            <person name="Probst A.J."/>
            <person name="Thomas B.C."/>
            <person name="Singh A."/>
            <person name="Wilkins M.J."/>
            <person name="Karaoz U."/>
            <person name="Brodie E.L."/>
            <person name="Williams K.H."/>
            <person name="Hubbard S.S."/>
            <person name="Banfield J.F."/>
        </authorList>
    </citation>
    <scope>NUCLEOTIDE SEQUENCE [LARGE SCALE GENOMIC DNA]</scope>
</reference>
<dbReference type="STRING" id="1798002.A2478_02815"/>
<proteinExistence type="predicted"/>
<evidence type="ECO:0000256" key="1">
    <source>
        <dbReference type="SAM" id="MobiDB-lite"/>
    </source>
</evidence>